<dbReference type="RefSeq" id="WP_091772870.1">
    <property type="nucleotide sequence ID" value="NZ_FOES01000006.1"/>
</dbReference>
<keyword evidence="1" id="KW-0479">Metal-binding</keyword>
<dbReference type="AlphaFoldDB" id="A0A1H9CXN4"/>
<keyword evidence="3" id="KW-0560">Oxidoreductase</keyword>
<dbReference type="Gene3D" id="3.10.180.10">
    <property type="entry name" value="2,3-Dihydroxybiphenyl 1,2-Dioxygenase, domain 1"/>
    <property type="match status" value="1"/>
</dbReference>
<dbReference type="InterPro" id="IPR004360">
    <property type="entry name" value="Glyas_Fos-R_dOase_dom"/>
</dbReference>
<evidence type="ECO:0000256" key="1">
    <source>
        <dbReference type="ARBA" id="ARBA00022723"/>
    </source>
</evidence>
<feature type="domain" description="Glyoxalase/fosfomycin resistance/dioxygenase" evidence="2">
    <location>
        <begin position="7"/>
        <end position="66"/>
    </location>
</feature>
<keyword evidence="3" id="KW-0223">Dioxygenase</keyword>
<dbReference type="Proteomes" id="UP000199427">
    <property type="component" value="Unassembled WGS sequence"/>
</dbReference>
<dbReference type="PROSITE" id="PS00934">
    <property type="entry name" value="GLYOXALASE_I_1"/>
    <property type="match status" value="1"/>
</dbReference>
<dbReference type="PANTHER" id="PTHR36437">
    <property type="entry name" value="GLYOXALASE/BLEOMYCIN RESISTANCE PROTEIN/DIOXYGENASE"/>
    <property type="match status" value="1"/>
</dbReference>
<dbReference type="Pfam" id="PF00903">
    <property type="entry name" value="Glyoxalase"/>
    <property type="match status" value="1"/>
</dbReference>
<dbReference type="PANTHER" id="PTHR36437:SF2">
    <property type="entry name" value="GLYOXALASE_BLEOMYCIN RESISTANCE PROTEIN_DIOXYGENASE"/>
    <property type="match status" value="1"/>
</dbReference>
<evidence type="ECO:0000313" key="4">
    <source>
        <dbReference type="Proteomes" id="UP000199427"/>
    </source>
</evidence>
<dbReference type="GO" id="GO:0046872">
    <property type="term" value="F:metal ion binding"/>
    <property type="evidence" value="ECO:0007669"/>
    <property type="project" value="UniProtKB-KW"/>
</dbReference>
<protein>
    <submittedName>
        <fullName evidence="3">Glyoxalase/Bleomycin resistance protein/Dioxygenase superfamily protein</fullName>
    </submittedName>
</protein>
<keyword evidence="4" id="KW-1185">Reference proteome</keyword>
<sequence length="178" mass="20038">MITKGIQITIFVRDQEKAKTFYTEKLGFVVCDEEEFAPGWNYLTVAPQRENEMKLELVQAETREEKQLIGKQAAVTVLKAFFNESFTIPNPVEASSDGTSLLPYSGTSLTIGGELNKLATNIAHGRDTAGVHWRFDGVEGLKLGERVAIEIFRNYQETYNEKFEGFSLTRFDGTKITI</sequence>
<dbReference type="GO" id="GO:0004601">
    <property type="term" value="F:peroxidase activity"/>
    <property type="evidence" value="ECO:0007669"/>
    <property type="project" value="InterPro"/>
</dbReference>
<evidence type="ECO:0000259" key="2">
    <source>
        <dbReference type="Pfam" id="PF00903"/>
    </source>
</evidence>
<dbReference type="EMBL" id="FOES01000006">
    <property type="protein sequence ID" value="SEQ05899.1"/>
    <property type="molecule type" value="Genomic_DNA"/>
</dbReference>
<dbReference type="InterPro" id="IPR029068">
    <property type="entry name" value="Glyas_Bleomycin-R_OHBP_Dase"/>
</dbReference>
<dbReference type="InterPro" id="IPR036938">
    <property type="entry name" value="PAP2/HPO_sf"/>
</dbReference>
<gene>
    <name evidence="3" type="ORF">SAMN05216362_10613</name>
</gene>
<dbReference type="GO" id="GO:0004462">
    <property type="term" value="F:lactoylglutathione lyase activity"/>
    <property type="evidence" value="ECO:0007669"/>
    <property type="project" value="InterPro"/>
</dbReference>
<dbReference type="Gene3D" id="1.10.606.10">
    <property type="entry name" value="Vanadium-containing Chloroperoxidase, domain 2"/>
    <property type="match status" value="1"/>
</dbReference>
<dbReference type="OrthoDB" id="9794917at2"/>
<dbReference type="InterPro" id="IPR018146">
    <property type="entry name" value="Glyoxalase_1_CS"/>
</dbReference>
<dbReference type="SUPFAM" id="SSF54593">
    <property type="entry name" value="Glyoxalase/Bleomycin resistance protein/Dihydroxybiphenyl dioxygenase"/>
    <property type="match status" value="1"/>
</dbReference>
<name>A0A1H9CXN4_9BACI</name>
<dbReference type="SUPFAM" id="SSF48317">
    <property type="entry name" value="Acid phosphatase/Vanadium-dependent haloperoxidase"/>
    <property type="match status" value="1"/>
</dbReference>
<evidence type="ECO:0000313" key="3">
    <source>
        <dbReference type="EMBL" id="SEQ05899.1"/>
    </source>
</evidence>
<accession>A0A1H9CXN4</accession>
<proteinExistence type="predicted"/>
<organism evidence="3 4">
    <name type="scientific">Piscibacillus halophilus</name>
    <dbReference type="NCBI Taxonomy" id="571933"/>
    <lineage>
        <taxon>Bacteria</taxon>
        <taxon>Bacillati</taxon>
        <taxon>Bacillota</taxon>
        <taxon>Bacilli</taxon>
        <taxon>Bacillales</taxon>
        <taxon>Bacillaceae</taxon>
        <taxon>Piscibacillus</taxon>
    </lineage>
</organism>
<reference evidence="3 4" key="1">
    <citation type="submission" date="2016-10" db="EMBL/GenBank/DDBJ databases">
        <authorList>
            <person name="de Groot N.N."/>
        </authorList>
    </citation>
    <scope>NUCLEOTIDE SEQUENCE [LARGE SCALE GENOMIC DNA]</scope>
    <source>
        <strain evidence="3 4">DSM 21633</strain>
    </source>
</reference>
<dbReference type="STRING" id="571933.SAMN05216362_10613"/>
<dbReference type="GO" id="GO:0051213">
    <property type="term" value="F:dioxygenase activity"/>
    <property type="evidence" value="ECO:0007669"/>
    <property type="project" value="UniProtKB-KW"/>
</dbReference>
<dbReference type="InterPro" id="IPR016119">
    <property type="entry name" value="Br/Cl_peroxidase_C"/>
</dbReference>